<proteinExistence type="predicted"/>
<evidence type="ECO:0000313" key="1">
    <source>
        <dbReference type="EMBL" id="MBP1040975.1"/>
    </source>
</evidence>
<evidence type="ECO:0008006" key="3">
    <source>
        <dbReference type="Google" id="ProtNLM"/>
    </source>
</evidence>
<dbReference type="EMBL" id="JAEEGA010000004">
    <property type="protein sequence ID" value="MBP1040975.1"/>
    <property type="molecule type" value="Genomic_DNA"/>
</dbReference>
<dbReference type="AlphaFoldDB" id="A0A940PA66"/>
<evidence type="ECO:0000313" key="2">
    <source>
        <dbReference type="Proteomes" id="UP000674938"/>
    </source>
</evidence>
<accession>A0A940PA66</accession>
<comment type="caution">
    <text evidence="1">The sequence shown here is derived from an EMBL/GenBank/DDBJ whole genome shotgun (WGS) entry which is preliminary data.</text>
</comment>
<sequence length="100" mass="11099">MADIEIRSSDLSEIVSLASDTSEKLRASLSKIDKLLSVSKGYDQTWSGESKDSFLMYLGIVSAYHKDVSECFKDYQTAVTALSNDSETFDASDMGEIRRI</sequence>
<keyword evidence="2" id="KW-1185">Reference proteome</keyword>
<protein>
    <recommendedName>
        <fullName evidence="3">WXG100 family type VII secretion target</fullName>
    </recommendedName>
</protein>
<gene>
    <name evidence="1" type="ORF">I6N95_08165</name>
</gene>
<dbReference type="Proteomes" id="UP000674938">
    <property type="component" value="Unassembled WGS sequence"/>
</dbReference>
<organism evidence="1 2">
    <name type="scientific">Vagococcus allomyrinae</name>
    <dbReference type="NCBI Taxonomy" id="2794353"/>
    <lineage>
        <taxon>Bacteria</taxon>
        <taxon>Bacillati</taxon>
        <taxon>Bacillota</taxon>
        <taxon>Bacilli</taxon>
        <taxon>Lactobacillales</taxon>
        <taxon>Enterococcaceae</taxon>
        <taxon>Vagococcus</taxon>
    </lineage>
</organism>
<reference evidence="1" key="1">
    <citation type="submission" date="2020-12" db="EMBL/GenBank/DDBJ databases">
        <title>Vagococcus allomyrinae sp. nov. and Enterococcus lavae sp. nov., isolated from the larvae of Allomyrina dichotoma.</title>
        <authorList>
            <person name="Lee S.D."/>
        </authorList>
    </citation>
    <scope>NUCLEOTIDE SEQUENCE</scope>
    <source>
        <strain evidence="1">BWB3-3</strain>
    </source>
</reference>
<name>A0A940PA66_9ENTE</name>
<dbReference type="RefSeq" id="WP_209526577.1">
    <property type="nucleotide sequence ID" value="NZ_JAEEGA010000004.1"/>
</dbReference>